<reference evidence="2 3" key="1">
    <citation type="journal article" date="2024" name="Plant J.">
        <title>Genome sequences and population genomics reveal climatic adaptation and genomic divergence between two closely related sweetgum species.</title>
        <authorList>
            <person name="Xu W.Q."/>
            <person name="Ren C.Q."/>
            <person name="Zhang X.Y."/>
            <person name="Comes H.P."/>
            <person name="Liu X.H."/>
            <person name="Li Y.G."/>
            <person name="Kettle C.J."/>
            <person name="Jalonen R."/>
            <person name="Gaisberger H."/>
            <person name="Ma Y.Z."/>
            <person name="Qiu Y.X."/>
        </authorList>
    </citation>
    <scope>NUCLEOTIDE SEQUENCE [LARGE SCALE GENOMIC DNA]</scope>
    <source>
        <strain evidence="2">Hangzhou</strain>
    </source>
</reference>
<feature type="region of interest" description="Disordered" evidence="1">
    <location>
        <begin position="52"/>
        <end position="101"/>
    </location>
</feature>
<dbReference type="GO" id="GO:0033557">
    <property type="term" value="C:Slx1-Slx4 complex"/>
    <property type="evidence" value="ECO:0007669"/>
    <property type="project" value="TreeGrafter"/>
</dbReference>
<name>A0AAP0RNN4_LIQFO</name>
<sequence length="220" mass="24425">MTSLNLTVNFFSTKYTKHSAGCPSLPEHMKVQVCPMDELPCYMEGDNCLYENEDDRDDDEECDETGSTDSSIKEGLTDNSTEYQNSIEGSGDMRESWDSPIVNKDHRQPCCLTNSPVRTLPSLAKSFSTKGAVEDRDTFGLIEDSNVELGQPTRKQLPTTVAGDKDQPPVSLAVSQDVEIIDVLTPSPDCRISLRRKKKRVSGVRSEIIDLTKSPVFVQL</sequence>
<dbReference type="GO" id="GO:0008821">
    <property type="term" value="F:crossover junction DNA endonuclease activity"/>
    <property type="evidence" value="ECO:0007669"/>
    <property type="project" value="TreeGrafter"/>
</dbReference>
<proteinExistence type="predicted"/>
<organism evidence="2 3">
    <name type="scientific">Liquidambar formosana</name>
    <name type="common">Formosan gum</name>
    <dbReference type="NCBI Taxonomy" id="63359"/>
    <lineage>
        <taxon>Eukaryota</taxon>
        <taxon>Viridiplantae</taxon>
        <taxon>Streptophyta</taxon>
        <taxon>Embryophyta</taxon>
        <taxon>Tracheophyta</taxon>
        <taxon>Spermatophyta</taxon>
        <taxon>Magnoliopsida</taxon>
        <taxon>eudicotyledons</taxon>
        <taxon>Gunneridae</taxon>
        <taxon>Pentapetalae</taxon>
        <taxon>Saxifragales</taxon>
        <taxon>Altingiaceae</taxon>
        <taxon>Liquidambar</taxon>
    </lineage>
</organism>
<keyword evidence="3" id="KW-1185">Reference proteome</keyword>
<feature type="compositionally biased region" description="Acidic residues" evidence="1">
    <location>
        <begin position="52"/>
        <end position="66"/>
    </location>
</feature>
<evidence type="ECO:0000313" key="3">
    <source>
        <dbReference type="Proteomes" id="UP001415857"/>
    </source>
</evidence>
<feature type="compositionally biased region" description="Polar residues" evidence="1">
    <location>
        <begin position="77"/>
        <end position="88"/>
    </location>
</feature>
<protein>
    <submittedName>
        <fullName evidence="2">Uncharacterized protein</fullName>
    </submittedName>
</protein>
<dbReference type="Proteomes" id="UP001415857">
    <property type="component" value="Unassembled WGS sequence"/>
</dbReference>
<dbReference type="GO" id="GO:0000724">
    <property type="term" value="P:double-strand break repair via homologous recombination"/>
    <property type="evidence" value="ECO:0007669"/>
    <property type="project" value="TreeGrafter"/>
</dbReference>
<evidence type="ECO:0000313" key="2">
    <source>
        <dbReference type="EMBL" id="KAK9279844.1"/>
    </source>
</evidence>
<dbReference type="InterPro" id="IPR050381">
    <property type="entry name" value="SLX1_endonuclease"/>
</dbReference>
<dbReference type="PANTHER" id="PTHR20208:SF10">
    <property type="entry name" value="STRUCTURE-SPECIFIC ENDONUCLEASE SUBUNIT SLX1"/>
    <property type="match status" value="1"/>
</dbReference>
<accession>A0AAP0RNN4</accession>
<gene>
    <name evidence="2" type="ORF">L1049_013526</name>
</gene>
<comment type="caution">
    <text evidence="2">The sequence shown here is derived from an EMBL/GenBank/DDBJ whole genome shotgun (WGS) entry which is preliminary data.</text>
</comment>
<dbReference type="EMBL" id="JBBPBK010000008">
    <property type="protein sequence ID" value="KAK9279844.1"/>
    <property type="molecule type" value="Genomic_DNA"/>
</dbReference>
<dbReference type="GO" id="GO:0017108">
    <property type="term" value="F:5'-flap endonuclease activity"/>
    <property type="evidence" value="ECO:0007669"/>
    <property type="project" value="TreeGrafter"/>
</dbReference>
<dbReference type="AlphaFoldDB" id="A0AAP0RNN4"/>
<evidence type="ECO:0000256" key="1">
    <source>
        <dbReference type="SAM" id="MobiDB-lite"/>
    </source>
</evidence>
<dbReference type="PANTHER" id="PTHR20208">
    <property type="entry name" value="STRUCTURE-SPECIFIC ENDONUCLEASE SUBUNIT SLX1"/>
    <property type="match status" value="1"/>
</dbReference>
<feature type="compositionally biased region" description="Basic and acidic residues" evidence="1">
    <location>
        <begin position="91"/>
        <end position="101"/>
    </location>
</feature>